<feature type="transmembrane region" description="Helical" evidence="1">
    <location>
        <begin position="6"/>
        <end position="26"/>
    </location>
</feature>
<keyword evidence="1" id="KW-1133">Transmembrane helix</keyword>
<keyword evidence="1" id="KW-0472">Membrane</keyword>
<name>A0ABY6MP75_9BACT</name>
<dbReference type="Proteomes" id="UP001163156">
    <property type="component" value="Chromosome"/>
</dbReference>
<sequence>MSLTKQQIGALSLFAVLIALSFTDFFHQSSVEFEEKSSKEITDSILIIEEIETLTIPLAESIPFVKSWASTYQQDFHTLVNYLSFADLLMVIQLTVLKISDWWLFKTIMVILFLGLFIPKIQKTCAALLILSLMISPGLGIYTKFMSGITHQMSLDLGTDLKSHLAATKDSISTKKAYHQSKLDSLEIRQKAKHKGKLNLFDKAEDEVIKVADVADEEVEKIGKDLLAILRFASQHALELMVALMVNIIVVFGLLPFLYWYLFSLGLKRFFGYHQPFDELSSKLDELKRLLPDQSKLSK</sequence>
<feature type="transmembrane region" description="Helical" evidence="1">
    <location>
        <begin position="102"/>
        <end position="118"/>
    </location>
</feature>
<keyword evidence="3" id="KW-1185">Reference proteome</keyword>
<keyword evidence="1" id="KW-0812">Transmembrane</keyword>
<gene>
    <name evidence="2" type="ORF">OM944_06435</name>
</gene>
<feature type="transmembrane region" description="Helical" evidence="1">
    <location>
        <begin position="240"/>
        <end position="262"/>
    </location>
</feature>
<proteinExistence type="predicted"/>
<organism evidence="2 3">
    <name type="scientific">Algoriphagus halophytocola</name>
    <dbReference type="NCBI Taxonomy" id="2991499"/>
    <lineage>
        <taxon>Bacteria</taxon>
        <taxon>Pseudomonadati</taxon>
        <taxon>Bacteroidota</taxon>
        <taxon>Cytophagia</taxon>
        <taxon>Cytophagales</taxon>
        <taxon>Cyclobacteriaceae</taxon>
        <taxon>Algoriphagus</taxon>
    </lineage>
</organism>
<evidence type="ECO:0000313" key="3">
    <source>
        <dbReference type="Proteomes" id="UP001163156"/>
    </source>
</evidence>
<dbReference type="EMBL" id="CP110226">
    <property type="protein sequence ID" value="UZD24131.1"/>
    <property type="molecule type" value="Genomic_DNA"/>
</dbReference>
<evidence type="ECO:0000313" key="2">
    <source>
        <dbReference type="EMBL" id="UZD24131.1"/>
    </source>
</evidence>
<feature type="transmembrane region" description="Helical" evidence="1">
    <location>
        <begin position="125"/>
        <end position="145"/>
    </location>
</feature>
<accession>A0ABY6MP75</accession>
<dbReference type="RefSeq" id="WP_264810850.1">
    <property type="nucleotide sequence ID" value="NZ_CP110226.1"/>
</dbReference>
<protein>
    <submittedName>
        <fullName evidence="2">Uncharacterized protein</fullName>
    </submittedName>
</protein>
<reference evidence="2" key="1">
    <citation type="submission" date="2022-10" db="EMBL/GenBank/DDBJ databases">
        <title>Algoriphagus sp. a novel bacteria isolate from halophytes salicornia europaea.</title>
        <authorList>
            <person name="Peng Y."/>
            <person name="Jiang L."/>
            <person name="Lee J."/>
        </authorList>
    </citation>
    <scope>NUCLEOTIDE SEQUENCE</scope>
    <source>
        <strain evidence="2">TR-M5</strain>
    </source>
</reference>
<evidence type="ECO:0000256" key="1">
    <source>
        <dbReference type="SAM" id="Phobius"/>
    </source>
</evidence>